<dbReference type="InterPro" id="IPR007627">
    <property type="entry name" value="RNA_pol_sigma70_r2"/>
</dbReference>
<name>A0A1H0W4T2_9BURK</name>
<dbReference type="EMBL" id="FNJL01000032">
    <property type="protein sequence ID" value="SDP85732.1"/>
    <property type="molecule type" value="Genomic_DNA"/>
</dbReference>
<accession>A0A1H0W4T2</accession>
<dbReference type="InterPro" id="IPR013249">
    <property type="entry name" value="RNA_pol_sigma70_r4_t2"/>
</dbReference>
<dbReference type="Pfam" id="PF04542">
    <property type="entry name" value="Sigma70_r2"/>
    <property type="match status" value="1"/>
</dbReference>
<evidence type="ECO:0000259" key="5">
    <source>
        <dbReference type="Pfam" id="PF04542"/>
    </source>
</evidence>
<dbReference type="NCBIfam" id="TIGR02937">
    <property type="entry name" value="sigma70-ECF"/>
    <property type="match status" value="1"/>
</dbReference>
<reference evidence="8" key="1">
    <citation type="submission" date="2016-10" db="EMBL/GenBank/DDBJ databases">
        <authorList>
            <person name="Varghese N."/>
            <person name="Submissions S."/>
        </authorList>
    </citation>
    <scope>NUCLEOTIDE SEQUENCE [LARGE SCALE GENOMIC DNA]</scope>
    <source>
        <strain evidence="8">DSM 17101</strain>
    </source>
</reference>
<keyword evidence="4" id="KW-0804">Transcription</keyword>
<evidence type="ECO:0000313" key="8">
    <source>
        <dbReference type="Proteomes" id="UP000199317"/>
    </source>
</evidence>
<dbReference type="OrthoDB" id="192021at2"/>
<dbReference type="InterPro" id="IPR039425">
    <property type="entry name" value="RNA_pol_sigma-70-like"/>
</dbReference>
<keyword evidence="8" id="KW-1185">Reference proteome</keyword>
<evidence type="ECO:0000256" key="3">
    <source>
        <dbReference type="ARBA" id="ARBA00023082"/>
    </source>
</evidence>
<dbReference type="InterPro" id="IPR036388">
    <property type="entry name" value="WH-like_DNA-bd_sf"/>
</dbReference>
<keyword evidence="3" id="KW-0731">Sigma factor</keyword>
<feature type="domain" description="RNA polymerase sigma factor 70 region 4 type 2" evidence="6">
    <location>
        <begin position="111"/>
        <end position="161"/>
    </location>
</feature>
<proteinExistence type="inferred from homology"/>
<evidence type="ECO:0000256" key="4">
    <source>
        <dbReference type="ARBA" id="ARBA00023163"/>
    </source>
</evidence>
<dbReference type="SUPFAM" id="SSF88946">
    <property type="entry name" value="Sigma2 domain of RNA polymerase sigma factors"/>
    <property type="match status" value="1"/>
</dbReference>
<organism evidence="7 8">
    <name type="scientific">Paracidovorax cattleyae</name>
    <dbReference type="NCBI Taxonomy" id="80868"/>
    <lineage>
        <taxon>Bacteria</taxon>
        <taxon>Pseudomonadati</taxon>
        <taxon>Pseudomonadota</taxon>
        <taxon>Betaproteobacteria</taxon>
        <taxon>Burkholderiales</taxon>
        <taxon>Comamonadaceae</taxon>
        <taxon>Paracidovorax</taxon>
    </lineage>
</organism>
<dbReference type="InterPro" id="IPR013325">
    <property type="entry name" value="RNA_pol_sigma_r2"/>
</dbReference>
<evidence type="ECO:0000259" key="6">
    <source>
        <dbReference type="Pfam" id="PF08281"/>
    </source>
</evidence>
<keyword evidence="2" id="KW-0805">Transcription regulation</keyword>
<protein>
    <submittedName>
        <fullName evidence="7">RNA polymerase sigma-70 factor, ECF subfamily</fullName>
    </submittedName>
</protein>
<dbReference type="GO" id="GO:0016987">
    <property type="term" value="F:sigma factor activity"/>
    <property type="evidence" value="ECO:0007669"/>
    <property type="project" value="UniProtKB-KW"/>
</dbReference>
<dbReference type="PANTHER" id="PTHR43133">
    <property type="entry name" value="RNA POLYMERASE ECF-TYPE SIGMA FACTO"/>
    <property type="match status" value="1"/>
</dbReference>
<gene>
    <name evidence="7" type="ORF">SAMN04489708_13252</name>
</gene>
<dbReference type="InterPro" id="IPR014284">
    <property type="entry name" value="RNA_pol_sigma-70_dom"/>
</dbReference>
<dbReference type="GO" id="GO:0003677">
    <property type="term" value="F:DNA binding"/>
    <property type="evidence" value="ECO:0007669"/>
    <property type="project" value="InterPro"/>
</dbReference>
<sequence>MATELDRWFAQQILVHEAALVAYLMRCWPHPQEIHDLRQEVYTRVYEAARRALPDTPQAFLFATARNLMADRVRRSRIVSIEAVGNPDDLNVLIDERSPERWFGGRQVLARLAHALDRLPDRCREVIWLRRVEELSQKEVAVRLGISEKTVEKHMAKGVRLLADHFHGAVVTSATMPVAAQEPRDGKLGD</sequence>
<evidence type="ECO:0000313" key="7">
    <source>
        <dbReference type="EMBL" id="SDP85732.1"/>
    </source>
</evidence>
<evidence type="ECO:0000256" key="2">
    <source>
        <dbReference type="ARBA" id="ARBA00023015"/>
    </source>
</evidence>
<dbReference type="PANTHER" id="PTHR43133:SF63">
    <property type="entry name" value="RNA POLYMERASE SIGMA FACTOR FECI-RELATED"/>
    <property type="match status" value="1"/>
</dbReference>
<evidence type="ECO:0000256" key="1">
    <source>
        <dbReference type="ARBA" id="ARBA00010641"/>
    </source>
</evidence>
<dbReference type="Pfam" id="PF08281">
    <property type="entry name" value="Sigma70_r4_2"/>
    <property type="match status" value="1"/>
</dbReference>
<dbReference type="SUPFAM" id="SSF88659">
    <property type="entry name" value="Sigma3 and sigma4 domains of RNA polymerase sigma factors"/>
    <property type="match status" value="1"/>
</dbReference>
<dbReference type="GO" id="GO:0006352">
    <property type="term" value="P:DNA-templated transcription initiation"/>
    <property type="evidence" value="ECO:0007669"/>
    <property type="project" value="InterPro"/>
</dbReference>
<dbReference type="RefSeq" id="WP_092838529.1">
    <property type="nucleotide sequence ID" value="NZ_CP028290.1"/>
</dbReference>
<feature type="domain" description="RNA polymerase sigma-70 region 2" evidence="5">
    <location>
        <begin position="16"/>
        <end position="77"/>
    </location>
</feature>
<comment type="similarity">
    <text evidence="1">Belongs to the sigma-70 factor family. ECF subfamily.</text>
</comment>
<dbReference type="CDD" id="cd06171">
    <property type="entry name" value="Sigma70_r4"/>
    <property type="match status" value="1"/>
</dbReference>
<dbReference type="Proteomes" id="UP000199317">
    <property type="component" value="Unassembled WGS sequence"/>
</dbReference>
<dbReference type="AlphaFoldDB" id="A0A1H0W4T2"/>
<dbReference type="Gene3D" id="1.10.10.10">
    <property type="entry name" value="Winged helix-like DNA-binding domain superfamily/Winged helix DNA-binding domain"/>
    <property type="match status" value="1"/>
</dbReference>
<dbReference type="Gene3D" id="1.10.1740.10">
    <property type="match status" value="1"/>
</dbReference>
<dbReference type="InterPro" id="IPR013324">
    <property type="entry name" value="RNA_pol_sigma_r3/r4-like"/>
</dbReference>